<protein>
    <submittedName>
        <fullName evidence="1">Uncharacterized protein</fullName>
    </submittedName>
</protein>
<organism evidence="1 2">
    <name type="scientific">Zophobas morio</name>
    <dbReference type="NCBI Taxonomy" id="2755281"/>
    <lineage>
        <taxon>Eukaryota</taxon>
        <taxon>Metazoa</taxon>
        <taxon>Ecdysozoa</taxon>
        <taxon>Arthropoda</taxon>
        <taxon>Hexapoda</taxon>
        <taxon>Insecta</taxon>
        <taxon>Pterygota</taxon>
        <taxon>Neoptera</taxon>
        <taxon>Endopterygota</taxon>
        <taxon>Coleoptera</taxon>
        <taxon>Polyphaga</taxon>
        <taxon>Cucujiformia</taxon>
        <taxon>Tenebrionidae</taxon>
        <taxon>Zophobas</taxon>
    </lineage>
</organism>
<sequence>MRCIKCKSEINPESNTFIKCDGCDKLIHIVKCSDLTTQEIKFLESKPTSKRRMKYICLEYEQGVHQIPKLISIISDLQVEIEKLKSLHVNDAKINTSSTGFSSLVNTEKIIQELSDRSKRECNLIIYKVQEINGVTKQQQIAEDLNLVHELTSDLQVKEPTIPPTRLGKFDASNQSRARPIRIKLNSVDDVFTAIGNVKKLRALNKWTNINISRDRTPMQIKLFHSVKDELKRRTDNGEKNLKILYRGGIPTIVSSEN</sequence>
<dbReference type="Proteomes" id="UP001168821">
    <property type="component" value="Unassembled WGS sequence"/>
</dbReference>
<dbReference type="AlphaFoldDB" id="A0AA38I4I3"/>
<reference evidence="1" key="1">
    <citation type="journal article" date="2023" name="G3 (Bethesda)">
        <title>Whole genome assemblies of Zophobas morio and Tenebrio molitor.</title>
        <authorList>
            <person name="Kaur S."/>
            <person name="Stinson S.A."/>
            <person name="diCenzo G.C."/>
        </authorList>
    </citation>
    <scope>NUCLEOTIDE SEQUENCE</scope>
    <source>
        <strain evidence="1">QUZm001</strain>
    </source>
</reference>
<accession>A0AA38I4I3</accession>
<dbReference type="EMBL" id="JALNTZ010000006">
    <property type="protein sequence ID" value="KAJ3649308.1"/>
    <property type="molecule type" value="Genomic_DNA"/>
</dbReference>
<keyword evidence="2" id="KW-1185">Reference proteome</keyword>
<proteinExistence type="predicted"/>
<name>A0AA38I4I3_9CUCU</name>
<comment type="caution">
    <text evidence="1">The sequence shown here is derived from an EMBL/GenBank/DDBJ whole genome shotgun (WGS) entry which is preliminary data.</text>
</comment>
<evidence type="ECO:0000313" key="2">
    <source>
        <dbReference type="Proteomes" id="UP001168821"/>
    </source>
</evidence>
<evidence type="ECO:0000313" key="1">
    <source>
        <dbReference type="EMBL" id="KAJ3649308.1"/>
    </source>
</evidence>
<gene>
    <name evidence="1" type="ORF">Zmor_021059</name>
</gene>